<keyword evidence="2" id="KW-0378">Hydrolase</keyword>
<evidence type="ECO:0000313" key="6">
    <source>
        <dbReference type="Proteomes" id="UP000663868"/>
    </source>
</evidence>
<dbReference type="InterPro" id="IPR000407">
    <property type="entry name" value="GDA1_CD39_NTPase"/>
</dbReference>
<dbReference type="PANTHER" id="PTHR11782">
    <property type="entry name" value="ADENOSINE/GUANOSINE DIPHOSPHATASE"/>
    <property type="match status" value="1"/>
</dbReference>
<protein>
    <submittedName>
        <fullName evidence="5">Uncharacterized protein</fullName>
    </submittedName>
</protein>
<dbReference type="Proteomes" id="UP000663868">
    <property type="component" value="Unassembled WGS sequence"/>
</dbReference>
<comment type="similarity">
    <text evidence="1">Belongs to the GDA1/CD39 NTPase family.</text>
</comment>
<dbReference type="GO" id="GO:0005524">
    <property type="term" value="F:ATP binding"/>
    <property type="evidence" value="ECO:0007669"/>
    <property type="project" value="UniProtKB-KW"/>
</dbReference>
<evidence type="ECO:0000256" key="3">
    <source>
        <dbReference type="PIRSR" id="PIRSR600407-1"/>
    </source>
</evidence>
<dbReference type="Gene3D" id="3.30.420.150">
    <property type="entry name" value="Exopolyphosphatase. Domain 2"/>
    <property type="match status" value="1"/>
</dbReference>
<evidence type="ECO:0000313" key="5">
    <source>
        <dbReference type="EMBL" id="CAF4349761.1"/>
    </source>
</evidence>
<dbReference type="EMBL" id="CAJOBB010018505">
    <property type="protein sequence ID" value="CAF4349761.1"/>
    <property type="molecule type" value="Genomic_DNA"/>
</dbReference>
<evidence type="ECO:0000256" key="1">
    <source>
        <dbReference type="ARBA" id="ARBA00009283"/>
    </source>
</evidence>
<dbReference type="PANTHER" id="PTHR11782:SF127">
    <property type="entry name" value="NTPASE, ISOFORM F"/>
    <property type="match status" value="1"/>
</dbReference>
<reference evidence="5" key="1">
    <citation type="submission" date="2021-02" db="EMBL/GenBank/DDBJ databases">
        <authorList>
            <person name="Nowell W R."/>
        </authorList>
    </citation>
    <scope>NUCLEOTIDE SEQUENCE</scope>
</reference>
<evidence type="ECO:0000256" key="4">
    <source>
        <dbReference type="PIRSR" id="PIRSR600407-2"/>
    </source>
</evidence>
<evidence type="ECO:0000256" key="2">
    <source>
        <dbReference type="ARBA" id="ARBA00022801"/>
    </source>
</evidence>
<sequence>ETEEGIDAWLTLVYLKGEQFYGSRIAALDLGGGSTQITYNPALSNTSLAEKLNLLLKVQQPIEPEQINAFRDPSNKNKKQMPKIDVDQAGLEEIKPVKHIKQQDMSNNEKNLTEEEIVMSHMHQFRMFRRDIKLYSRSYLGYGLMIARQTIFINETNNKQLVDSHQLHSRCFVNGITGKFKFQDITWTVQAHENINSDERFYSCMSTIDHYVSLNVQPAVGLDQM</sequence>
<dbReference type="GO" id="GO:0016787">
    <property type="term" value="F:hydrolase activity"/>
    <property type="evidence" value="ECO:0007669"/>
    <property type="project" value="UniProtKB-KW"/>
</dbReference>
<keyword evidence="4" id="KW-0547">Nucleotide-binding</keyword>
<keyword evidence="4" id="KW-0067">ATP-binding</keyword>
<name>A0A820KWU0_9BILA</name>
<feature type="non-terminal residue" evidence="5">
    <location>
        <position position="1"/>
    </location>
</feature>
<dbReference type="Pfam" id="PF01150">
    <property type="entry name" value="GDA1_CD39"/>
    <property type="match status" value="2"/>
</dbReference>
<feature type="non-terminal residue" evidence="5">
    <location>
        <position position="225"/>
    </location>
</feature>
<gene>
    <name evidence="5" type="ORF">KXQ929_LOCUS48198</name>
</gene>
<proteinExistence type="inferred from homology"/>
<organism evidence="5 6">
    <name type="scientific">Adineta steineri</name>
    <dbReference type="NCBI Taxonomy" id="433720"/>
    <lineage>
        <taxon>Eukaryota</taxon>
        <taxon>Metazoa</taxon>
        <taxon>Spiralia</taxon>
        <taxon>Gnathifera</taxon>
        <taxon>Rotifera</taxon>
        <taxon>Eurotatoria</taxon>
        <taxon>Bdelloidea</taxon>
        <taxon>Adinetida</taxon>
        <taxon>Adinetidae</taxon>
        <taxon>Adineta</taxon>
    </lineage>
</organism>
<comment type="caution">
    <text evidence="5">The sequence shown here is derived from an EMBL/GenBank/DDBJ whole genome shotgun (WGS) entry which is preliminary data.</text>
</comment>
<accession>A0A820KWU0</accession>
<feature type="active site" description="Proton acceptor" evidence="3">
    <location>
        <position position="4"/>
    </location>
</feature>
<feature type="binding site" evidence="4">
    <location>
        <begin position="32"/>
        <end position="36"/>
    </location>
    <ligand>
        <name>ATP</name>
        <dbReference type="ChEBI" id="CHEBI:30616"/>
    </ligand>
</feature>
<dbReference type="AlphaFoldDB" id="A0A820KWU0"/>